<proteinExistence type="predicted"/>
<sequence>MSKSITYQRKLIEVEKKLGFLYVPAKARELLPNENTEIRLLLPGEKTSSIKTYNADHNRIFGLTPFFKKHKLKAGDMVSVEISEDLIIISLQQQEKIEDSEEKEEETFIDVSGLSSQSKGNIGEDRVKEIILLYSQGLLNVYKPVIDDRGIDLIVLKEKIYNPIYLQVKTRFNVHKRNTLILTINGNTFKPHHSYFIVGLSFNQERMEMDDDILFIPSKEIPELASKLYDGNWRVTVSITNGKTTGKYKKYFVTKEELVNKLLERIDLVNEIVN</sequence>
<evidence type="ECO:0000313" key="1">
    <source>
        <dbReference type="EMBL" id="MCX2838389.1"/>
    </source>
</evidence>
<dbReference type="Proteomes" id="UP001148482">
    <property type="component" value="Unassembled WGS sequence"/>
</dbReference>
<gene>
    <name evidence="1" type="ORF">OQ279_09510</name>
</gene>
<evidence type="ECO:0000313" key="2">
    <source>
        <dbReference type="Proteomes" id="UP001148482"/>
    </source>
</evidence>
<comment type="caution">
    <text evidence="1">The sequence shown here is derived from an EMBL/GenBank/DDBJ whole genome shotgun (WGS) entry which is preliminary data.</text>
</comment>
<dbReference type="RefSeq" id="WP_266069643.1">
    <property type="nucleotide sequence ID" value="NZ_JAPJDA010000013.1"/>
</dbReference>
<name>A0A9X3CZ71_9FLAO</name>
<organism evidence="1 2">
    <name type="scientific">Salinimicrobium profundisediminis</name>
    <dbReference type="NCBI Taxonomy" id="2994553"/>
    <lineage>
        <taxon>Bacteria</taxon>
        <taxon>Pseudomonadati</taxon>
        <taxon>Bacteroidota</taxon>
        <taxon>Flavobacteriia</taxon>
        <taxon>Flavobacteriales</taxon>
        <taxon>Flavobacteriaceae</taxon>
        <taxon>Salinimicrobium</taxon>
    </lineage>
</organism>
<dbReference type="EMBL" id="JAPJDA010000013">
    <property type="protein sequence ID" value="MCX2838389.1"/>
    <property type="molecule type" value="Genomic_DNA"/>
</dbReference>
<protein>
    <submittedName>
        <fullName evidence="1">Uncharacterized protein</fullName>
    </submittedName>
</protein>
<accession>A0A9X3CZ71</accession>
<reference evidence="1" key="1">
    <citation type="submission" date="2022-11" db="EMBL/GenBank/DDBJ databases">
        <title>Salinimicrobium profundisediminis sp. nov., isolated from deep-sea sediment of the Mariana Trench.</title>
        <authorList>
            <person name="Fu H."/>
        </authorList>
    </citation>
    <scope>NUCLEOTIDE SEQUENCE</scope>
    <source>
        <strain evidence="1">MT39</strain>
    </source>
</reference>
<dbReference type="AlphaFoldDB" id="A0A9X3CZ71"/>
<keyword evidence="2" id="KW-1185">Reference proteome</keyword>